<feature type="region of interest" description="Disordered" evidence="1">
    <location>
        <begin position="1"/>
        <end position="34"/>
    </location>
</feature>
<keyword evidence="3" id="KW-1185">Reference proteome</keyword>
<comment type="caution">
    <text evidence="2">The sequence shown here is derived from an EMBL/GenBank/DDBJ whole genome shotgun (WGS) entry which is preliminary data.</text>
</comment>
<name>A0A7X0EXJ7_9ACTN</name>
<organism evidence="2 3">
    <name type="scientific">Nonomuraea muscovyensis</name>
    <dbReference type="NCBI Taxonomy" id="1124761"/>
    <lineage>
        <taxon>Bacteria</taxon>
        <taxon>Bacillati</taxon>
        <taxon>Actinomycetota</taxon>
        <taxon>Actinomycetes</taxon>
        <taxon>Streptosporangiales</taxon>
        <taxon>Streptosporangiaceae</taxon>
        <taxon>Nonomuraea</taxon>
    </lineage>
</organism>
<dbReference type="RefSeq" id="WP_185085591.1">
    <property type="nucleotide sequence ID" value="NZ_JACHJB010000002.1"/>
</dbReference>
<dbReference type="AlphaFoldDB" id="A0A7X0EXJ7"/>
<evidence type="ECO:0000256" key="1">
    <source>
        <dbReference type="SAM" id="MobiDB-lite"/>
    </source>
</evidence>
<reference evidence="2 3" key="1">
    <citation type="submission" date="2020-08" db="EMBL/GenBank/DDBJ databases">
        <title>Sequencing the genomes of 1000 actinobacteria strains.</title>
        <authorList>
            <person name="Klenk H.-P."/>
        </authorList>
    </citation>
    <scope>NUCLEOTIDE SEQUENCE [LARGE SCALE GENOMIC DNA]</scope>
    <source>
        <strain evidence="2 3">DSM 45913</strain>
    </source>
</reference>
<evidence type="ECO:0000313" key="3">
    <source>
        <dbReference type="Proteomes" id="UP000583800"/>
    </source>
</evidence>
<proteinExistence type="predicted"/>
<accession>A0A7X0EXJ7</accession>
<protein>
    <submittedName>
        <fullName evidence="2">Uncharacterized protein</fullName>
    </submittedName>
</protein>
<dbReference type="EMBL" id="JACHJB010000002">
    <property type="protein sequence ID" value="MBB6347688.1"/>
    <property type="molecule type" value="Genomic_DNA"/>
</dbReference>
<dbReference type="Proteomes" id="UP000583800">
    <property type="component" value="Unassembled WGS sequence"/>
</dbReference>
<gene>
    <name evidence="2" type="ORF">FHU36_004233</name>
</gene>
<evidence type="ECO:0000313" key="2">
    <source>
        <dbReference type="EMBL" id="MBB6347688.1"/>
    </source>
</evidence>
<sequence>MIAENEPEEQEKAIKFSSAGRSDRGPSLDAPSLIPIFHSTMTPYGEIQTAP</sequence>